<gene>
    <name evidence="2" type="ORF">SAMN05414137_124111</name>
</gene>
<evidence type="ECO:0000313" key="3">
    <source>
        <dbReference type="Proteomes" id="UP000183015"/>
    </source>
</evidence>
<dbReference type="Gene3D" id="3.40.50.1110">
    <property type="entry name" value="SGNH hydrolase"/>
    <property type="match status" value="1"/>
</dbReference>
<dbReference type="InterPro" id="IPR013830">
    <property type="entry name" value="SGNH_hydro"/>
</dbReference>
<evidence type="ECO:0000313" key="2">
    <source>
        <dbReference type="EMBL" id="SEM34881.1"/>
    </source>
</evidence>
<proteinExistence type="predicted"/>
<evidence type="ECO:0000259" key="1">
    <source>
        <dbReference type="Pfam" id="PF13472"/>
    </source>
</evidence>
<dbReference type="GO" id="GO:0016787">
    <property type="term" value="F:hydrolase activity"/>
    <property type="evidence" value="ECO:0007669"/>
    <property type="project" value="UniProtKB-KW"/>
</dbReference>
<dbReference type="EMBL" id="FOAZ01000024">
    <property type="protein sequence ID" value="SEM34881.1"/>
    <property type="molecule type" value="Genomic_DNA"/>
</dbReference>
<organism evidence="2 3">
    <name type="scientific">Streptacidiphilus jiangxiensis</name>
    <dbReference type="NCBI Taxonomy" id="235985"/>
    <lineage>
        <taxon>Bacteria</taxon>
        <taxon>Bacillati</taxon>
        <taxon>Actinomycetota</taxon>
        <taxon>Actinomycetes</taxon>
        <taxon>Kitasatosporales</taxon>
        <taxon>Streptomycetaceae</taxon>
        <taxon>Streptacidiphilus</taxon>
    </lineage>
</organism>
<dbReference type="InterPro" id="IPR036514">
    <property type="entry name" value="SGNH_hydro_sf"/>
</dbReference>
<feature type="domain" description="SGNH hydrolase-type esterase" evidence="1">
    <location>
        <begin position="77"/>
        <end position="330"/>
    </location>
</feature>
<keyword evidence="2" id="KW-0378">Hydrolase</keyword>
<dbReference type="Proteomes" id="UP000183015">
    <property type="component" value="Unassembled WGS sequence"/>
</dbReference>
<reference evidence="3" key="1">
    <citation type="submission" date="2016-10" db="EMBL/GenBank/DDBJ databases">
        <authorList>
            <person name="Varghese N."/>
        </authorList>
    </citation>
    <scope>NUCLEOTIDE SEQUENCE [LARGE SCALE GENOMIC DNA]</scope>
    <source>
        <strain evidence="3">DSM 45096 / BCRC 16803 / CGMCC 4.1857 / CIP 109030 / JCM 12277 / KCTC 19219 / NBRC 100920 / 33214</strain>
    </source>
</reference>
<dbReference type="Pfam" id="PF13472">
    <property type="entry name" value="Lipase_GDSL_2"/>
    <property type="match status" value="1"/>
</dbReference>
<dbReference type="OrthoDB" id="6950575at2"/>
<accession>A0A1H7XMA5</accession>
<keyword evidence="3" id="KW-1185">Reference proteome</keyword>
<sequence>MSHRATLTPQMLQYAEKFDDRGDIRWMPYLMYFHAADHRSEVVNTDRLGFRLTHGPDGATASPGGPLPEGPVRLLAGSSTAFGIGASSDRHTLPSWLWSKHAPSVPWLNFAGRSHNSTQELLLFTLYRHLLPQIDEIVLFSGFNNLGLSRLPAPIRGDSGAFFNCNDFYGQMEELRAGRRKASGGRGLFGGRRQAEPAPADTRVPELAEQIELAVELTLRHLDSWRLLAQGMGAKLTFVLQPLATWVRETPAPQERLLFDELDAISNFGEVYGDISSMAAREAYSKELRSGCEQMGVRFLDLNPVVADAIGQDDWLFVDRIHFTDDGHDLVAGLLARQLDLT</sequence>
<dbReference type="AlphaFoldDB" id="A0A1H7XMA5"/>
<dbReference type="SUPFAM" id="SSF52266">
    <property type="entry name" value="SGNH hydrolase"/>
    <property type="match status" value="1"/>
</dbReference>
<name>A0A1H7XMA5_STRJI</name>
<dbReference type="STRING" id="235985.SAMN05414137_124111"/>
<dbReference type="RefSeq" id="WP_042449958.1">
    <property type="nucleotide sequence ID" value="NZ_BBPN01000017.1"/>
</dbReference>
<protein>
    <submittedName>
        <fullName evidence="2">GDSL-like Lipase/Acylhydrolase family protein</fullName>
    </submittedName>
</protein>
<dbReference type="eggNOG" id="COG2755">
    <property type="taxonomic scope" value="Bacteria"/>
</dbReference>